<proteinExistence type="predicted"/>
<dbReference type="EMBL" id="JAFBDQ010000012">
    <property type="protein sequence ID" value="MBM7557417.1"/>
    <property type="molecule type" value="Genomic_DNA"/>
</dbReference>
<dbReference type="RefSeq" id="WP_204702167.1">
    <property type="nucleotide sequence ID" value="NZ_JAFBDQ010000012.1"/>
</dbReference>
<evidence type="ECO:0000259" key="1">
    <source>
        <dbReference type="Pfam" id="PF01458"/>
    </source>
</evidence>
<dbReference type="Proteomes" id="UP000774000">
    <property type="component" value="Unassembled WGS sequence"/>
</dbReference>
<dbReference type="AlphaFoldDB" id="A0A938XXF7"/>
<reference evidence="2" key="1">
    <citation type="submission" date="2021-01" db="EMBL/GenBank/DDBJ databases">
        <title>Genomic Encyclopedia of Type Strains, Phase IV (KMG-IV): sequencing the most valuable type-strain genomes for metagenomic binning, comparative biology and taxonomic classification.</title>
        <authorList>
            <person name="Goeker M."/>
        </authorList>
    </citation>
    <scope>NUCLEOTIDE SEQUENCE</scope>
    <source>
        <strain evidence="2">DSM 23230</strain>
    </source>
</reference>
<name>A0A938XXF7_9FIRM</name>
<dbReference type="PANTHER" id="PTHR30508:SF6">
    <property type="entry name" value="UPF0051 PROTEIN MJ0034"/>
    <property type="match status" value="1"/>
</dbReference>
<evidence type="ECO:0000313" key="3">
    <source>
        <dbReference type="Proteomes" id="UP000774000"/>
    </source>
</evidence>
<dbReference type="InterPro" id="IPR000825">
    <property type="entry name" value="SUF_FeS_clus_asmbl_SufBD_core"/>
</dbReference>
<dbReference type="InterPro" id="IPR055346">
    <property type="entry name" value="Fe-S_cluster_assembly_SufBD"/>
</dbReference>
<evidence type="ECO:0000313" key="2">
    <source>
        <dbReference type="EMBL" id="MBM7557417.1"/>
    </source>
</evidence>
<organism evidence="2 3">
    <name type="scientific">Halanaerobacter jeridensis</name>
    <dbReference type="NCBI Taxonomy" id="706427"/>
    <lineage>
        <taxon>Bacteria</taxon>
        <taxon>Bacillati</taxon>
        <taxon>Bacillota</taxon>
        <taxon>Clostridia</taxon>
        <taxon>Halanaerobiales</taxon>
        <taxon>Halobacteroidaceae</taxon>
        <taxon>Halanaerobacter</taxon>
    </lineage>
</organism>
<dbReference type="GO" id="GO:0016226">
    <property type="term" value="P:iron-sulfur cluster assembly"/>
    <property type="evidence" value="ECO:0007669"/>
    <property type="project" value="InterPro"/>
</dbReference>
<protein>
    <submittedName>
        <fullName evidence="2">Fe-S cluster assembly scaffold protein SufB</fullName>
    </submittedName>
</protein>
<dbReference type="InterPro" id="IPR037284">
    <property type="entry name" value="SUF_FeS_clus_asmbl_SufBD_sf"/>
</dbReference>
<gene>
    <name evidence="2" type="ORF">JOC47_002283</name>
</gene>
<comment type="caution">
    <text evidence="2">The sequence shown here is derived from an EMBL/GenBank/DDBJ whole genome shotgun (WGS) entry which is preliminary data.</text>
</comment>
<keyword evidence="3" id="KW-1185">Reference proteome</keyword>
<dbReference type="PANTHER" id="PTHR30508">
    <property type="entry name" value="FES CLUSTER ASSEMBLY PROTEIN SUF"/>
    <property type="match status" value="1"/>
</dbReference>
<accession>A0A938XXF7</accession>
<sequence>MAQNDYQQMVDAYDNAGGDKDIFSNSDVAHLVIEEDEVVGSHLVEGLTVDVDTEENLVKAKIVIEEGQQIEKPVHLCFGVLPEEGLQQIDMDITVEDNAAVEILAHCVFPNAKDVTHKMDAEIKVGDNSEYIYREVHDHGSNGGVEVIANTDIVMQENSLLKTIFNLFEGRAGLIDISYESEIGADSKVEMIAKISGYEDDEIKIEENAELKGANARGLLETRIALQDEAKADILNEMTAYAPGAQGHVDCTEVIKDNAHARAVPVVDVRHPEAKVTHEAAIGSIDSTQLQTLLARGLDEEEASDVIIQGMLRG</sequence>
<dbReference type="Pfam" id="PF01458">
    <property type="entry name" value="SUFBD_core"/>
    <property type="match status" value="1"/>
</dbReference>
<feature type="domain" description="SUF system FeS cluster assembly SufBD core" evidence="1">
    <location>
        <begin position="87"/>
        <end position="310"/>
    </location>
</feature>
<dbReference type="SUPFAM" id="SSF101960">
    <property type="entry name" value="Stabilizer of iron transporter SufD"/>
    <property type="match status" value="1"/>
</dbReference>